<accession>A0A1I4ZFY3</accession>
<proteinExistence type="predicted"/>
<name>A0A1I4ZFY3_9GAMM</name>
<dbReference type="EMBL" id="FOVF01000025">
    <property type="protein sequence ID" value="SFN49185.1"/>
    <property type="molecule type" value="Genomic_DNA"/>
</dbReference>
<organism evidence="1 2">
    <name type="scientific">Dokdonella immobilis</name>
    <dbReference type="NCBI Taxonomy" id="578942"/>
    <lineage>
        <taxon>Bacteria</taxon>
        <taxon>Pseudomonadati</taxon>
        <taxon>Pseudomonadota</taxon>
        <taxon>Gammaproteobacteria</taxon>
        <taxon>Lysobacterales</taxon>
        <taxon>Rhodanobacteraceae</taxon>
        <taxon>Dokdonella</taxon>
    </lineage>
</organism>
<keyword evidence="2" id="KW-1185">Reference proteome</keyword>
<gene>
    <name evidence="1" type="ORF">SAMN05216289_12554</name>
</gene>
<sequence>MQRWVKIPDGRFLDANRIAYVGKVETFNRIDENGEDLGLAYAVNLGTDFPRESQINVVGTKEEIFALLRGILGGTGAQNAVGPAPSPPAQS</sequence>
<dbReference type="Proteomes" id="UP000198575">
    <property type="component" value="Unassembled WGS sequence"/>
</dbReference>
<evidence type="ECO:0000313" key="1">
    <source>
        <dbReference type="EMBL" id="SFN49185.1"/>
    </source>
</evidence>
<evidence type="ECO:0000313" key="2">
    <source>
        <dbReference type="Proteomes" id="UP000198575"/>
    </source>
</evidence>
<dbReference type="AlphaFoldDB" id="A0A1I4ZFY3"/>
<protein>
    <submittedName>
        <fullName evidence="1">Uncharacterized protein</fullName>
    </submittedName>
</protein>
<reference evidence="1 2" key="1">
    <citation type="submission" date="2016-10" db="EMBL/GenBank/DDBJ databases">
        <authorList>
            <person name="de Groot N.N."/>
        </authorList>
    </citation>
    <scope>NUCLEOTIDE SEQUENCE [LARGE SCALE GENOMIC DNA]</scope>
    <source>
        <strain evidence="1 2">CGMCC 1.7659</strain>
    </source>
</reference>